<name>A0ABR1CZC2_NECAM</name>
<dbReference type="EMBL" id="JAVFWL010000003">
    <property type="protein sequence ID" value="KAK6743659.1"/>
    <property type="molecule type" value="Genomic_DNA"/>
</dbReference>
<feature type="region of interest" description="Disordered" evidence="1">
    <location>
        <begin position="1"/>
        <end position="35"/>
    </location>
</feature>
<evidence type="ECO:0000256" key="1">
    <source>
        <dbReference type="SAM" id="MobiDB-lite"/>
    </source>
</evidence>
<accession>A0ABR1CZC2</accession>
<comment type="caution">
    <text evidence="2">The sequence shown here is derived from an EMBL/GenBank/DDBJ whole genome shotgun (WGS) entry which is preliminary data.</text>
</comment>
<evidence type="ECO:0000313" key="3">
    <source>
        <dbReference type="Proteomes" id="UP001303046"/>
    </source>
</evidence>
<dbReference type="Proteomes" id="UP001303046">
    <property type="component" value="Unassembled WGS sequence"/>
</dbReference>
<feature type="compositionally biased region" description="Basic and acidic residues" evidence="1">
    <location>
        <begin position="9"/>
        <end position="18"/>
    </location>
</feature>
<sequence length="95" mass="10836">MSFQRFSRPKYDSYHVGEKSYGSRSRQKKPEHLKNLPPVLINTLARIFTRYLSECKVPNSGRPARPCCCIKGDPHDIGNYRPIAYCPSSTSSSQE</sequence>
<gene>
    <name evidence="2" type="primary">Necator_chrIII.g11520</name>
    <name evidence="2" type="ORF">RB195_010755</name>
</gene>
<protein>
    <submittedName>
        <fullName evidence="2">Uncharacterized protein</fullName>
    </submittedName>
</protein>
<proteinExistence type="predicted"/>
<evidence type="ECO:0000313" key="2">
    <source>
        <dbReference type="EMBL" id="KAK6743659.1"/>
    </source>
</evidence>
<organism evidence="2 3">
    <name type="scientific">Necator americanus</name>
    <name type="common">Human hookworm</name>
    <dbReference type="NCBI Taxonomy" id="51031"/>
    <lineage>
        <taxon>Eukaryota</taxon>
        <taxon>Metazoa</taxon>
        <taxon>Ecdysozoa</taxon>
        <taxon>Nematoda</taxon>
        <taxon>Chromadorea</taxon>
        <taxon>Rhabditida</taxon>
        <taxon>Rhabditina</taxon>
        <taxon>Rhabditomorpha</taxon>
        <taxon>Strongyloidea</taxon>
        <taxon>Ancylostomatidae</taxon>
        <taxon>Bunostominae</taxon>
        <taxon>Necator</taxon>
    </lineage>
</organism>
<keyword evidence="3" id="KW-1185">Reference proteome</keyword>
<reference evidence="2 3" key="1">
    <citation type="submission" date="2023-08" db="EMBL/GenBank/DDBJ databases">
        <title>A Necator americanus chromosomal reference genome.</title>
        <authorList>
            <person name="Ilik V."/>
            <person name="Petrzelkova K.J."/>
            <person name="Pardy F."/>
            <person name="Fuh T."/>
            <person name="Niatou-Singa F.S."/>
            <person name="Gouil Q."/>
            <person name="Baker L."/>
            <person name="Ritchie M.E."/>
            <person name="Jex A.R."/>
            <person name="Gazzola D."/>
            <person name="Li H."/>
            <person name="Toshio Fujiwara R."/>
            <person name="Zhan B."/>
            <person name="Aroian R.V."/>
            <person name="Pafco B."/>
            <person name="Schwarz E.M."/>
        </authorList>
    </citation>
    <scope>NUCLEOTIDE SEQUENCE [LARGE SCALE GENOMIC DNA]</scope>
    <source>
        <strain evidence="2 3">Aroian</strain>
        <tissue evidence="2">Whole animal</tissue>
    </source>
</reference>